<evidence type="ECO:0000256" key="4">
    <source>
        <dbReference type="PIRSR" id="PIRSR606118-50"/>
    </source>
</evidence>
<organism evidence="8 9">
    <name type="scientific">Methylobacterium soli</name>
    <dbReference type="NCBI Taxonomy" id="553447"/>
    <lineage>
        <taxon>Bacteria</taxon>
        <taxon>Pseudomonadati</taxon>
        <taxon>Pseudomonadota</taxon>
        <taxon>Alphaproteobacteria</taxon>
        <taxon>Hyphomicrobiales</taxon>
        <taxon>Methylobacteriaceae</taxon>
        <taxon>Methylobacterium</taxon>
    </lineage>
</organism>
<dbReference type="OrthoDB" id="9800103at2"/>
<evidence type="ECO:0000313" key="8">
    <source>
        <dbReference type="EMBL" id="KAB1073844.1"/>
    </source>
</evidence>
<dbReference type="PROSITE" id="PS51736">
    <property type="entry name" value="RECOMBINASES_3"/>
    <property type="match status" value="1"/>
</dbReference>
<dbReference type="Proteomes" id="UP000474159">
    <property type="component" value="Unassembled WGS sequence"/>
</dbReference>
<evidence type="ECO:0000313" key="9">
    <source>
        <dbReference type="Proteomes" id="UP000474159"/>
    </source>
</evidence>
<protein>
    <submittedName>
        <fullName evidence="8">Resolvase</fullName>
    </submittedName>
</protein>
<feature type="active site" description="O-(5'-phospho-DNA)-serine intermediate" evidence="4 5">
    <location>
        <position position="10"/>
    </location>
</feature>
<feature type="domain" description="Resolvase/invertase-type recombinase catalytic" evidence="7">
    <location>
        <begin position="2"/>
        <end position="156"/>
    </location>
</feature>
<dbReference type="Gene3D" id="3.40.50.1390">
    <property type="entry name" value="Resolvase, N-terminal catalytic domain"/>
    <property type="match status" value="1"/>
</dbReference>
<dbReference type="PANTHER" id="PTHR30461:SF25">
    <property type="entry name" value="RESOLVASE-RELATED"/>
    <property type="match status" value="1"/>
</dbReference>
<proteinExistence type="predicted"/>
<dbReference type="PROSITE" id="PS00397">
    <property type="entry name" value="RECOMBINASES_1"/>
    <property type="match status" value="1"/>
</dbReference>
<gene>
    <name evidence="8" type="ORF">F6X53_26620</name>
</gene>
<evidence type="ECO:0000256" key="1">
    <source>
        <dbReference type="ARBA" id="ARBA00022908"/>
    </source>
</evidence>
<evidence type="ECO:0000256" key="5">
    <source>
        <dbReference type="PROSITE-ProRule" id="PRU10137"/>
    </source>
</evidence>
<dbReference type="InterPro" id="IPR006118">
    <property type="entry name" value="Recombinase_CS"/>
</dbReference>
<dbReference type="SMART" id="SM00857">
    <property type="entry name" value="Resolvase"/>
    <property type="match status" value="1"/>
</dbReference>
<accession>A0A6L3STP5</accession>
<keyword evidence="1" id="KW-0229">DNA integration</keyword>
<dbReference type="FunFam" id="3.40.50.1390:FF:000010">
    <property type="entry name" value="Recombinase resolvase family"/>
    <property type="match status" value="1"/>
</dbReference>
<keyword evidence="9" id="KW-1185">Reference proteome</keyword>
<reference evidence="8 9" key="1">
    <citation type="submission" date="2019-09" db="EMBL/GenBank/DDBJ databases">
        <title>YIM 48816 draft genome.</title>
        <authorList>
            <person name="Jiang L."/>
        </authorList>
    </citation>
    <scope>NUCLEOTIDE SEQUENCE [LARGE SCALE GENOMIC DNA]</scope>
    <source>
        <strain evidence="8 9">YIM 48816</strain>
    </source>
</reference>
<dbReference type="InterPro" id="IPR006119">
    <property type="entry name" value="Resolv_N"/>
</dbReference>
<evidence type="ECO:0000259" key="7">
    <source>
        <dbReference type="PROSITE" id="PS51736"/>
    </source>
</evidence>
<dbReference type="RefSeq" id="WP_151004072.1">
    <property type="nucleotide sequence ID" value="NZ_BPQY01000764.1"/>
</dbReference>
<dbReference type="Pfam" id="PF00239">
    <property type="entry name" value="Resolvase"/>
    <property type="match status" value="1"/>
</dbReference>
<dbReference type="EMBL" id="VZZK01000040">
    <property type="protein sequence ID" value="KAB1073844.1"/>
    <property type="molecule type" value="Genomic_DNA"/>
</dbReference>
<keyword evidence="2" id="KW-0238">DNA-binding</keyword>
<dbReference type="InterPro" id="IPR050639">
    <property type="entry name" value="SSR_resolvase"/>
</dbReference>
<dbReference type="GO" id="GO:0003677">
    <property type="term" value="F:DNA binding"/>
    <property type="evidence" value="ECO:0007669"/>
    <property type="project" value="UniProtKB-KW"/>
</dbReference>
<sequence length="206" mass="22927">MFVRAYLRASTDEQDASPARETLEAFAEERALKISSFYVENESGSTLARPALFRLLADARPGDMLLVEQVDRLSRLTSGDWEKLKAEIALRRLRVVALDLPTSWMMATGKADEFTSRMFEAINGMMLDMLAAVARKDYDDRRRRQAEGQAKAKAEGRYRGRQEDTARNAGIASMLTAGLSWTAIQNATGCSRATIAKIAKGTRVTR</sequence>
<name>A0A6L3STP5_9HYPH</name>
<dbReference type="PANTHER" id="PTHR30461">
    <property type="entry name" value="DNA-INVERTASE FROM LAMBDOID PROPHAGE"/>
    <property type="match status" value="1"/>
</dbReference>
<evidence type="ECO:0000256" key="6">
    <source>
        <dbReference type="SAM" id="MobiDB-lite"/>
    </source>
</evidence>
<dbReference type="GO" id="GO:0015074">
    <property type="term" value="P:DNA integration"/>
    <property type="evidence" value="ECO:0007669"/>
    <property type="project" value="UniProtKB-KW"/>
</dbReference>
<dbReference type="PROSITE" id="PS00398">
    <property type="entry name" value="RECOMBINASES_2"/>
    <property type="match status" value="1"/>
</dbReference>
<comment type="caution">
    <text evidence="8">The sequence shown here is derived from an EMBL/GenBank/DDBJ whole genome shotgun (WGS) entry which is preliminary data.</text>
</comment>
<keyword evidence="3" id="KW-0233">DNA recombination</keyword>
<feature type="region of interest" description="Disordered" evidence="6">
    <location>
        <begin position="142"/>
        <end position="163"/>
    </location>
</feature>
<evidence type="ECO:0000256" key="3">
    <source>
        <dbReference type="ARBA" id="ARBA00023172"/>
    </source>
</evidence>
<evidence type="ECO:0000256" key="2">
    <source>
        <dbReference type="ARBA" id="ARBA00023125"/>
    </source>
</evidence>
<dbReference type="GO" id="GO:0000150">
    <property type="term" value="F:DNA strand exchange activity"/>
    <property type="evidence" value="ECO:0007669"/>
    <property type="project" value="InterPro"/>
</dbReference>
<dbReference type="InterPro" id="IPR036162">
    <property type="entry name" value="Resolvase-like_N_sf"/>
</dbReference>
<dbReference type="AlphaFoldDB" id="A0A6L3STP5"/>
<dbReference type="SUPFAM" id="SSF53041">
    <property type="entry name" value="Resolvase-like"/>
    <property type="match status" value="1"/>
</dbReference>